<gene>
    <name evidence="1" type="ORF">CYLTODRAFT_279779</name>
</gene>
<evidence type="ECO:0000313" key="1">
    <source>
        <dbReference type="EMBL" id="KIY67821.1"/>
    </source>
</evidence>
<accession>A0A0D7BDZ9</accession>
<name>A0A0D7BDZ9_9AGAR</name>
<dbReference type="EMBL" id="KN880516">
    <property type="protein sequence ID" value="KIY67821.1"/>
    <property type="molecule type" value="Genomic_DNA"/>
</dbReference>
<sequence>MYKSNRPVLLLGAMSCPNLRSLHLGLCNKQIPRYMLIQIDWYDIGNALRVSQFPRLSMVEVMDVYQQTAINNLEECLALTVIGGLTKAVLPMLDANARVRVSRTSKSPIVEGFLQRRSTGTSASEVELAFDFNDMLVGTKTQESTKETYEGSCFADWHGQGHTALRSCFYA</sequence>
<dbReference type="AlphaFoldDB" id="A0A0D7BDZ9"/>
<keyword evidence="2" id="KW-1185">Reference proteome</keyword>
<proteinExistence type="predicted"/>
<protein>
    <submittedName>
        <fullName evidence="1">Uncharacterized protein</fullName>
    </submittedName>
</protein>
<evidence type="ECO:0000313" key="2">
    <source>
        <dbReference type="Proteomes" id="UP000054007"/>
    </source>
</evidence>
<dbReference type="Proteomes" id="UP000054007">
    <property type="component" value="Unassembled WGS sequence"/>
</dbReference>
<reference evidence="1 2" key="1">
    <citation type="journal article" date="2015" name="Fungal Genet. Biol.">
        <title>Evolution of novel wood decay mechanisms in Agaricales revealed by the genome sequences of Fistulina hepatica and Cylindrobasidium torrendii.</title>
        <authorList>
            <person name="Floudas D."/>
            <person name="Held B.W."/>
            <person name="Riley R."/>
            <person name="Nagy L.G."/>
            <person name="Koehler G."/>
            <person name="Ransdell A.S."/>
            <person name="Younus H."/>
            <person name="Chow J."/>
            <person name="Chiniquy J."/>
            <person name="Lipzen A."/>
            <person name="Tritt A."/>
            <person name="Sun H."/>
            <person name="Haridas S."/>
            <person name="LaButti K."/>
            <person name="Ohm R.A."/>
            <person name="Kues U."/>
            <person name="Blanchette R.A."/>
            <person name="Grigoriev I.V."/>
            <person name="Minto R.E."/>
            <person name="Hibbett D.S."/>
        </authorList>
    </citation>
    <scope>NUCLEOTIDE SEQUENCE [LARGE SCALE GENOMIC DNA]</scope>
    <source>
        <strain evidence="1 2">FP15055 ss-10</strain>
    </source>
</reference>
<organism evidence="1 2">
    <name type="scientific">Cylindrobasidium torrendii FP15055 ss-10</name>
    <dbReference type="NCBI Taxonomy" id="1314674"/>
    <lineage>
        <taxon>Eukaryota</taxon>
        <taxon>Fungi</taxon>
        <taxon>Dikarya</taxon>
        <taxon>Basidiomycota</taxon>
        <taxon>Agaricomycotina</taxon>
        <taxon>Agaricomycetes</taxon>
        <taxon>Agaricomycetidae</taxon>
        <taxon>Agaricales</taxon>
        <taxon>Marasmiineae</taxon>
        <taxon>Physalacriaceae</taxon>
        <taxon>Cylindrobasidium</taxon>
    </lineage>
</organism>